<dbReference type="SUPFAM" id="SSF52540">
    <property type="entry name" value="P-loop containing nucleoside triphosphate hydrolases"/>
    <property type="match status" value="1"/>
</dbReference>
<keyword evidence="3" id="KW-0479">Metal-binding</keyword>
<accession>C4G882</accession>
<comment type="cofactor">
    <cofactor evidence="1">
        <name>Mg(2+)</name>
        <dbReference type="ChEBI" id="CHEBI:18420"/>
    </cofactor>
</comment>
<keyword evidence="8" id="KW-0238">DNA-binding</keyword>
<dbReference type="InterPro" id="IPR044876">
    <property type="entry name" value="HRDC_dom_sf"/>
</dbReference>
<keyword evidence="6 17" id="KW-0347">Helicase</keyword>
<dbReference type="EC" id="5.6.2.4" evidence="11"/>
<dbReference type="STRING" id="626523.GCWU000342_00044"/>
<dbReference type="InterPro" id="IPR032284">
    <property type="entry name" value="RecQ_Zn-bd"/>
</dbReference>
<dbReference type="GO" id="GO:0046872">
    <property type="term" value="F:metal ion binding"/>
    <property type="evidence" value="ECO:0007669"/>
    <property type="project" value="UniProtKB-KW"/>
</dbReference>
<proteinExistence type="inferred from homology"/>
<dbReference type="InterPro" id="IPR011545">
    <property type="entry name" value="DEAD/DEAH_box_helicase_dom"/>
</dbReference>
<dbReference type="NCBIfam" id="TIGR00614">
    <property type="entry name" value="recQ_fam"/>
    <property type="match status" value="1"/>
</dbReference>
<dbReference type="InterPro" id="IPR014001">
    <property type="entry name" value="Helicase_ATP-bd"/>
</dbReference>
<dbReference type="PROSITE" id="PS51194">
    <property type="entry name" value="HELICASE_CTER"/>
    <property type="match status" value="1"/>
</dbReference>
<evidence type="ECO:0000256" key="8">
    <source>
        <dbReference type="ARBA" id="ARBA00023125"/>
    </source>
</evidence>
<dbReference type="GO" id="GO:0005524">
    <property type="term" value="F:ATP binding"/>
    <property type="evidence" value="ECO:0007669"/>
    <property type="project" value="UniProtKB-KW"/>
</dbReference>
<dbReference type="Pfam" id="PF16124">
    <property type="entry name" value="RecQ_Zn_bind"/>
    <property type="match status" value="1"/>
</dbReference>
<dbReference type="InterPro" id="IPR027417">
    <property type="entry name" value="P-loop_NTPase"/>
</dbReference>
<keyword evidence="5" id="KW-0378">Hydrolase</keyword>
<evidence type="ECO:0000256" key="6">
    <source>
        <dbReference type="ARBA" id="ARBA00022806"/>
    </source>
</evidence>
<dbReference type="eggNOG" id="COG0514">
    <property type="taxonomic scope" value="Bacteria"/>
</dbReference>
<evidence type="ECO:0000256" key="5">
    <source>
        <dbReference type="ARBA" id="ARBA00022801"/>
    </source>
</evidence>
<dbReference type="Pfam" id="PF00570">
    <property type="entry name" value="HRDC"/>
    <property type="match status" value="1"/>
</dbReference>
<evidence type="ECO:0000256" key="4">
    <source>
        <dbReference type="ARBA" id="ARBA00022741"/>
    </source>
</evidence>
<dbReference type="SMART" id="SM00490">
    <property type="entry name" value="HELICc"/>
    <property type="match status" value="1"/>
</dbReference>
<dbReference type="Proteomes" id="UP000003494">
    <property type="component" value="Unassembled WGS sequence"/>
</dbReference>
<evidence type="ECO:0000259" key="15">
    <source>
        <dbReference type="PROSITE" id="PS51192"/>
    </source>
</evidence>
<dbReference type="Pfam" id="PF00271">
    <property type="entry name" value="Helicase_C"/>
    <property type="match status" value="1"/>
</dbReference>
<dbReference type="AlphaFoldDB" id="C4G882"/>
<evidence type="ECO:0000256" key="7">
    <source>
        <dbReference type="ARBA" id="ARBA00022840"/>
    </source>
</evidence>
<dbReference type="PANTHER" id="PTHR13710:SF105">
    <property type="entry name" value="ATP-DEPENDENT DNA HELICASE Q1"/>
    <property type="match status" value="1"/>
</dbReference>
<dbReference type="Gene3D" id="3.40.50.300">
    <property type="entry name" value="P-loop containing nucleotide triphosphate hydrolases"/>
    <property type="match status" value="2"/>
</dbReference>
<dbReference type="InterPro" id="IPR010997">
    <property type="entry name" value="HRDC-like_sf"/>
</dbReference>
<evidence type="ECO:0000256" key="11">
    <source>
        <dbReference type="ARBA" id="ARBA00034808"/>
    </source>
</evidence>
<dbReference type="Gene3D" id="1.10.150.80">
    <property type="entry name" value="HRDC domain"/>
    <property type="match status" value="1"/>
</dbReference>
<evidence type="ECO:0000256" key="10">
    <source>
        <dbReference type="ARBA" id="ARBA00034617"/>
    </source>
</evidence>
<evidence type="ECO:0000313" key="17">
    <source>
        <dbReference type="EMBL" id="EEP28703.1"/>
    </source>
</evidence>
<dbReference type="EMBL" id="ACIP02000001">
    <property type="protein sequence ID" value="EEP28703.1"/>
    <property type="molecule type" value="Genomic_DNA"/>
</dbReference>
<name>C4G882_9FIRM</name>
<dbReference type="SUPFAM" id="SSF47819">
    <property type="entry name" value="HRDC-like"/>
    <property type="match status" value="1"/>
</dbReference>
<comment type="similarity">
    <text evidence="2">Belongs to the helicase family. RecQ subfamily.</text>
</comment>
<feature type="domain" description="Helicase ATP-binding" evidence="15">
    <location>
        <begin position="25"/>
        <end position="194"/>
    </location>
</feature>
<organism evidence="17 18">
    <name type="scientific">Shuttleworthella satelles DSM 14600</name>
    <dbReference type="NCBI Taxonomy" id="626523"/>
    <lineage>
        <taxon>Bacteria</taxon>
        <taxon>Bacillati</taxon>
        <taxon>Bacillota</taxon>
        <taxon>Clostridia</taxon>
        <taxon>Lachnospirales</taxon>
        <taxon>Lachnospiraceae</taxon>
        <taxon>Shuttleworthella</taxon>
    </lineage>
</organism>
<evidence type="ECO:0000256" key="13">
    <source>
        <dbReference type="ARBA" id="ARBA00044550"/>
    </source>
</evidence>
<dbReference type="RefSeq" id="WP_006905091.1">
    <property type="nucleotide sequence ID" value="NZ_GG665866.1"/>
</dbReference>
<keyword evidence="18" id="KW-1185">Reference proteome</keyword>
<dbReference type="HOGENOM" id="CLU_001103_14_3_9"/>
<gene>
    <name evidence="17" type="ORF">GCWU000342_00044</name>
</gene>
<dbReference type="Pfam" id="PF00270">
    <property type="entry name" value="DEAD"/>
    <property type="match status" value="1"/>
</dbReference>
<dbReference type="PROSITE" id="PS50967">
    <property type="entry name" value="HRDC"/>
    <property type="match status" value="1"/>
</dbReference>
<dbReference type="CDD" id="cd17920">
    <property type="entry name" value="DEXHc_RecQ"/>
    <property type="match status" value="1"/>
</dbReference>
<evidence type="ECO:0000256" key="3">
    <source>
        <dbReference type="ARBA" id="ARBA00022723"/>
    </source>
</evidence>
<dbReference type="GO" id="GO:0043138">
    <property type="term" value="F:3'-5' DNA helicase activity"/>
    <property type="evidence" value="ECO:0007669"/>
    <property type="project" value="UniProtKB-EC"/>
</dbReference>
<dbReference type="InterPro" id="IPR002121">
    <property type="entry name" value="HRDC_dom"/>
</dbReference>
<dbReference type="GO" id="GO:0006281">
    <property type="term" value="P:DNA repair"/>
    <property type="evidence" value="ECO:0007669"/>
    <property type="project" value="TreeGrafter"/>
</dbReference>
<dbReference type="GO" id="GO:0009378">
    <property type="term" value="F:four-way junction helicase activity"/>
    <property type="evidence" value="ECO:0007669"/>
    <property type="project" value="TreeGrafter"/>
</dbReference>
<dbReference type="InterPro" id="IPR001650">
    <property type="entry name" value="Helicase_C-like"/>
</dbReference>
<dbReference type="PROSITE" id="PS51192">
    <property type="entry name" value="HELICASE_ATP_BIND_1"/>
    <property type="match status" value="1"/>
</dbReference>
<comment type="catalytic activity">
    <reaction evidence="10">
        <text>Couples ATP hydrolysis with the unwinding of duplex DNA by translocating in the 3'-5' direction.</text>
        <dbReference type="EC" id="5.6.2.4"/>
    </reaction>
</comment>
<reference evidence="17" key="1">
    <citation type="submission" date="2009-04" db="EMBL/GenBank/DDBJ databases">
        <authorList>
            <person name="Weinstock G."/>
            <person name="Sodergren E."/>
            <person name="Clifton S."/>
            <person name="Fulton L."/>
            <person name="Fulton B."/>
            <person name="Courtney L."/>
            <person name="Fronick C."/>
            <person name="Harrison M."/>
            <person name="Strong C."/>
            <person name="Farmer C."/>
            <person name="Delahaunty K."/>
            <person name="Markovic C."/>
            <person name="Hall O."/>
            <person name="Minx P."/>
            <person name="Tomlinson C."/>
            <person name="Mitreva M."/>
            <person name="Nelson J."/>
            <person name="Hou S."/>
            <person name="Wollam A."/>
            <person name="Pepin K.H."/>
            <person name="Johnson M."/>
            <person name="Bhonagiri V."/>
            <person name="Nash W.E."/>
            <person name="Warren W."/>
            <person name="Chinwalla A."/>
            <person name="Mardis E.R."/>
            <person name="Wilson R.K."/>
        </authorList>
    </citation>
    <scope>NUCLEOTIDE SEQUENCE [LARGE SCALE GENOMIC DNA]</scope>
    <source>
        <strain evidence="17">DSM 14600</strain>
    </source>
</reference>
<sequence length="579" mass="65825">MNQAERTLKRFWGYEDFRPGQEKMVNAILEGRDVLAVMPTGAGKSVCYQLPALILPGVTIVISPLISLMVDQVRALNAAGIHAAYINSALSEHQIALALEYASQGRYDLVYVAPERLFHPEFMTFAVTTEISLIAVDEAHCISQWGQDFRPSYLRIRDFANSLPRRPVVAAFTATATRRVREDIAKNLQLREPRLLVTGFDRPNLFFAVGHPENKLAWLVEDLTRHKEESAIIYCSTRKKVEEVYEALRQEGISVGRYHAGMEPEERAKSQEDFITDRVQMIVATNAFGMGIDKPDVRRVIHYNMPQSMENYYQEAGRAGRDGEEAEAILLADAQDYVIARYLLEHKEYPEGMSDADILMAQDQDRERLRAMEGYTRTTGCLRSYILRYFGEKPSGDCKKCSSCRHIFYENEDQALAKRVADFGTKERKKGGRYKSGRDFAGMDWEDLTRYAADFDDFEGAGNQGELAGRGRKGSDWDISREGSRRGAYGYLARGKAYGPAPGGDGLSREDQKLLDQLDHMRKKIARENGVAPYMICNLRTLKEICRRKPGNQEEMLQIPGMTKAKYENFGWRFQELIM</sequence>
<dbReference type="GO" id="GO:0005737">
    <property type="term" value="C:cytoplasm"/>
    <property type="evidence" value="ECO:0007669"/>
    <property type="project" value="TreeGrafter"/>
</dbReference>
<keyword evidence="7" id="KW-0067">ATP-binding</keyword>
<evidence type="ECO:0000256" key="2">
    <source>
        <dbReference type="ARBA" id="ARBA00005446"/>
    </source>
</evidence>
<protein>
    <recommendedName>
        <fullName evidence="12">ATP-dependent DNA helicase RecQ</fullName>
        <ecNumber evidence="11">5.6.2.4</ecNumber>
    </recommendedName>
    <alternativeName>
        <fullName evidence="13">DNA 3'-5' helicase RecQ</fullName>
    </alternativeName>
</protein>
<evidence type="ECO:0000259" key="14">
    <source>
        <dbReference type="PROSITE" id="PS50967"/>
    </source>
</evidence>
<feature type="domain" description="HRDC" evidence="14">
    <location>
        <begin position="508"/>
        <end position="579"/>
    </location>
</feature>
<evidence type="ECO:0000256" key="12">
    <source>
        <dbReference type="ARBA" id="ARBA00044535"/>
    </source>
</evidence>
<dbReference type="SMART" id="SM00341">
    <property type="entry name" value="HRDC"/>
    <property type="match status" value="1"/>
</dbReference>
<dbReference type="CDD" id="cd18794">
    <property type="entry name" value="SF2_C_RecQ"/>
    <property type="match status" value="1"/>
</dbReference>
<evidence type="ECO:0000259" key="16">
    <source>
        <dbReference type="PROSITE" id="PS51194"/>
    </source>
</evidence>
<dbReference type="GO" id="GO:0030894">
    <property type="term" value="C:replisome"/>
    <property type="evidence" value="ECO:0007669"/>
    <property type="project" value="TreeGrafter"/>
</dbReference>
<evidence type="ECO:0000256" key="1">
    <source>
        <dbReference type="ARBA" id="ARBA00001946"/>
    </source>
</evidence>
<comment type="caution">
    <text evidence="17">The sequence shown here is derived from an EMBL/GenBank/DDBJ whole genome shotgun (WGS) entry which is preliminary data.</text>
</comment>
<dbReference type="SMART" id="SM00487">
    <property type="entry name" value="DEXDc"/>
    <property type="match status" value="1"/>
</dbReference>
<dbReference type="GO" id="GO:0006310">
    <property type="term" value="P:DNA recombination"/>
    <property type="evidence" value="ECO:0007669"/>
    <property type="project" value="InterPro"/>
</dbReference>
<dbReference type="PANTHER" id="PTHR13710">
    <property type="entry name" value="DNA HELICASE RECQ FAMILY MEMBER"/>
    <property type="match status" value="1"/>
</dbReference>
<evidence type="ECO:0000256" key="9">
    <source>
        <dbReference type="ARBA" id="ARBA00023235"/>
    </source>
</evidence>
<keyword evidence="4" id="KW-0547">Nucleotide-binding</keyword>
<keyword evidence="9" id="KW-0413">Isomerase</keyword>
<dbReference type="GO" id="GO:0003677">
    <property type="term" value="F:DNA binding"/>
    <property type="evidence" value="ECO:0007669"/>
    <property type="project" value="UniProtKB-KW"/>
</dbReference>
<dbReference type="FunFam" id="3.40.50.300:FF:000296">
    <property type="entry name" value="ATP-dependent DNA helicase RecQ"/>
    <property type="match status" value="1"/>
</dbReference>
<dbReference type="GO" id="GO:0043590">
    <property type="term" value="C:bacterial nucleoid"/>
    <property type="evidence" value="ECO:0007669"/>
    <property type="project" value="TreeGrafter"/>
</dbReference>
<feature type="domain" description="Helicase C-terminal" evidence="16">
    <location>
        <begin position="215"/>
        <end position="367"/>
    </location>
</feature>
<evidence type="ECO:0000313" key="18">
    <source>
        <dbReference type="Proteomes" id="UP000003494"/>
    </source>
</evidence>
<dbReference type="GO" id="GO:0016787">
    <property type="term" value="F:hydrolase activity"/>
    <property type="evidence" value="ECO:0007669"/>
    <property type="project" value="UniProtKB-KW"/>
</dbReference>
<dbReference type="InterPro" id="IPR004589">
    <property type="entry name" value="DNA_helicase_ATP-dep_RecQ"/>
</dbReference>